<dbReference type="EMBL" id="JACHVA010000053">
    <property type="protein sequence ID" value="MBC2601571.1"/>
    <property type="molecule type" value="Genomic_DNA"/>
</dbReference>
<dbReference type="InterPro" id="IPR039424">
    <property type="entry name" value="SBP_5"/>
</dbReference>
<dbReference type="PANTHER" id="PTHR30290">
    <property type="entry name" value="PERIPLASMIC BINDING COMPONENT OF ABC TRANSPORTER"/>
    <property type="match status" value="1"/>
</dbReference>
<keyword evidence="7" id="KW-1185">Reference proteome</keyword>
<dbReference type="CDD" id="cd08504">
    <property type="entry name" value="PBP2_OppA"/>
    <property type="match status" value="1"/>
</dbReference>
<dbReference type="AlphaFoldDB" id="A0A7X1AX13"/>
<keyword evidence="4" id="KW-0732">Signal</keyword>
<evidence type="ECO:0000256" key="4">
    <source>
        <dbReference type="ARBA" id="ARBA00022729"/>
    </source>
</evidence>
<proteinExistence type="inferred from homology"/>
<evidence type="ECO:0000313" key="7">
    <source>
        <dbReference type="Proteomes" id="UP000525652"/>
    </source>
</evidence>
<reference evidence="6 7" key="1">
    <citation type="submission" date="2020-07" db="EMBL/GenBank/DDBJ databases">
        <authorList>
            <person name="Feng X."/>
        </authorList>
    </citation>
    <scope>NUCLEOTIDE SEQUENCE [LARGE SCALE GENOMIC DNA]</scope>
    <source>
        <strain evidence="6 7">JCM14086</strain>
    </source>
</reference>
<dbReference type="PANTHER" id="PTHR30290:SF10">
    <property type="entry name" value="PERIPLASMIC OLIGOPEPTIDE-BINDING PROTEIN-RELATED"/>
    <property type="match status" value="1"/>
</dbReference>
<comment type="subcellular location">
    <subcellularLocation>
        <location evidence="1">Cell envelope</location>
    </subcellularLocation>
</comment>
<dbReference type="Gene3D" id="3.10.105.10">
    <property type="entry name" value="Dipeptide-binding Protein, Domain 3"/>
    <property type="match status" value="1"/>
</dbReference>
<dbReference type="Proteomes" id="UP000525652">
    <property type="component" value="Unassembled WGS sequence"/>
</dbReference>
<dbReference type="Gene3D" id="3.40.190.10">
    <property type="entry name" value="Periplasmic binding protein-like II"/>
    <property type="match status" value="1"/>
</dbReference>
<dbReference type="FunFam" id="3.10.105.10:FF:000001">
    <property type="entry name" value="Oligopeptide ABC transporter, oligopeptide-binding protein"/>
    <property type="match status" value="1"/>
</dbReference>
<comment type="caution">
    <text evidence="6">The sequence shown here is derived from an EMBL/GenBank/DDBJ whole genome shotgun (WGS) entry which is preliminary data.</text>
</comment>
<evidence type="ECO:0000259" key="5">
    <source>
        <dbReference type="Pfam" id="PF00496"/>
    </source>
</evidence>
<dbReference type="GO" id="GO:0043190">
    <property type="term" value="C:ATP-binding cassette (ABC) transporter complex"/>
    <property type="evidence" value="ECO:0007669"/>
    <property type="project" value="InterPro"/>
</dbReference>
<evidence type="ECO:0000256" key="3">
    <source>
        <dbReference type="ARBA" id="ARBA00022448"/>
    </source>
</evidence>
<sequence length="541" mass="60939">MKRASTGTGFWRNLSLFLLGIALLNGSLMAEDGPEKQILRRGNGSELQSLDPHVISGVPESRVLRAIFSGLVALDSRTLEPVPAAALSWEILDEGTRYRFHLDPNGRWSNGEPVRANDFKQSIQRILTPALAAPYASQLFVLKNARDFFEGQLEDFDPVGVKVLDPLTLELSLEAPTPYFLSLLVNPAWFPVHRPSIEAAGSWTSRNAEWAKPGKLISNGPYQLAEWRLNDFLRVTRNPYFPNPEEFPLDEIVFFPIPNIYTEERAFLDGLLDVTAIVSPQRIRYYLEGDDPGILQIEPDLGVYYLLLNTRRPPLDDVRVRQALSLALERSSISRDIRKRGEPPAGHFTPVGIGGYNPPALLEEDLQQARDLLAEAGYGPDNPLPPIPFLFNTSETHRPIAEAIQSLWKNRLGIDIELVNKEWKTYLADRQQRDFSIARAGWLGDYLDPETFLGLWTTGSTNNFSGWSNPEYDGLMAEAAKLPAGPERNDFLVDAESILLEEVPIIPIFFYNRAYLLAPRVENWPTNILGYTNYEGIRVQK</sequence>
<evidence type="ECO:0000256" key="2">
    <source>
        <dbReference type="ARBA" id="ARBA00005695"/>
    </source>
</evidence>
<feature type="domain" description="Solute-binding protein family 5" evidence="5">
    <location>
        <begin position="80"/>
        <end position="463"/>
    </location>
</feature>
<dbReference type="InterPro" id="IPR000914">
    <property type="entry name" value="SBP_5_dom"/>
</dbReference>
<dbReference type="Gene3D" id="3.90.76.10">
    <property type="entry name" value="Dipeptide-binding Protein, Domain 1"/>
    <property type="match status" value="1"/>
</dbReference>
<organism evidence="6 7">
    <name type="scientific">Puniceicoccus vermicola</name>
    <dbReference type="NCBI Taxonomy" id="388746"/>
    <lineage>
        <taxon>Bacteria</taxon>
        <taxon>Pseudomonadati</taxon>
        <taxon>Verrucomicrobiota</taxon>
        <taxon>Opitutia</taxon>
        <taxon>Puniceicoccales</taxon>
        <taxon>Puniceicoccaceae</taxon>
        <taxon>Puniceicoccus</taxon>
    </lineage>
</organism>
<accession>A0A7X1AX13</accession>
<evidence type="ECO:0000256" key="1">
    <source>
        <dbReference type="ARBA" id="ARBA00004196"/>
    </source>
</evidence>
<dbReference type="Pfam" id="PF00496">
    <property type="entry name" value="SBP_bac_5"/>
    <property type="match status" value="1"/>
</dbReference>
<name>A0A7X1AX13_9BACT</name>
<dbReference type="GO" id="GO:0015833">
    <property type="term" value="P:peptide transport"/>
    <property type="evidence" value="ECO:0007669"/>
    <property type="project" value="TreeGrafter"/>
</dbReference>
<comment type="similarity">
    <text evidence="2">Belongs to the bacterial solute-binding protein 5 family.</text>
</comment>
<dbReference type="GO" id="GO:1904680">
    <property type="term" value="F:peptide transmembrane transporter activity"/>
    <property type="evidence" value="ECO:0007669"/>
    <property type="project" value="TreeGrafter"/>
</dbReference>
<dbReference type="RefSeq" id="WP_185692286.1">
    <property type="nucleotide sequence ID" value="NZ_JACHVA010000053.1"/>
</dbReference>
<dbReference type="GO" id="GO:0030288">
    <property type="term" value="C:outer membrane-bounded periplasmic space"/>
    <property type="evidence" value="ECO:0007669"/>
    <property type="project" value="UniProtKB-ARBA"/>
</dbReference>
<dbReference type="InterPro" id="IPR030678">
    <property type="entry name" value="Peptide/Ni-bd"/>
</dbReference>
<keyword evidence="3" id="KW-0813">Transport</keyword>
<dbReference type="PIRSF" id="PIRSF002741">
    <property type="entry name" value="MppA"/>
    <property type="match status" value="1"/>
</dbReference>
<protein>
    <submittedName>
        <fullName evidence="6">Peptide ABC transporter substrate-binding protein</fullName>
    </submittedName>
</protein>
<gene>
    <name evidence="6" type="ORF">H5P30_07250</name>
</gene>
<dbReference type="SUPFAM" id="SSF53850">
    <property type="entry name" value="Periplasmic binding protein-like II"/>
    <property type="match status" value="1"/>
</dbReference>
<evidence type="ECO:0000313" key="6">
    <source>
        <dbReference type="EMBL" id="MBC2601571.1"/>
    </source>
</evidence>